<evidence type="ECO:0000256" key="5">
    <source>
        <dbReference type="ARBA" id="ARBA00022842"/>
    </source>
</evidence>
<keyword evidence="2" id="KW-0479">Metal-binding</keyword>
<dbReference type="Gene3D" id="1.10.340.70">
    <property type="match status" value="1"/>
</dbReference>
<dbReference type="GO" id="GO:0004190">
    <property type="term" value="F:aspartic-type endopeptidase activity"/>
    <property type="evidence" value="ECO:0007669"/>
    <property type="project" value="UniProtKB-KW"/>
</dbReference>
<dbReference type="Gene3D" id="3.30.420.10">
    <property type="entry name" value="Ribonuclease H-like superfamily/Ribonuclease H"/>
    <property type="match status" value="1"/>
</dbReference>
<dbReference type="GO" id="GO:0046872">
    <property type="term" value="F:metal ion binding"/>
    <property type="evidence" value="ECO:0007669"/>
    <property type="project" value="UniProtKB-KW"/>
</dbReference>
<keyword evidence="13" id="KW-1185">Reference proteome</keyword>
<dbReference type="GO" id="GO:0006508">
    <property type="term" value="P:proteolysis"/>
    <property type="evidence" value="ECO:0007669"/>
    <property type="project" value="UniProtKB-KW"/>
</dbReference>
<dbReference type="SUPFAM" id="SSF53098">
    <property type="entry name" value="Ribonuclease H-like"/>
    <property type="match status" value="1"/>
</dbReference>
<feature type="domain" description="Integrase catalytic" evidence="11">
    <location>
        <begin position="127"/>
        <end position="291"/>
    </location>
</feature>
<dbReference type="InterPro" id="IPR016197">
    <property type="entry name" value="Chromo-like_dom_sf"/>
</dbReference>
<evidence type="ECO:0000313" key="13">
    <source>
        <dbReference type="Proteomes" id="UP001054252"/>
    </source>
</evidence>
<keyword evidence="5" id="KW-0460">Magnesium</keyword>
<dbReference type="InterPro" id="IPR050951">
    <property type="entry name" value="Retrovirus_Pol_polyprotein"/>
</dbReference>
<dbReference type="Pfam" id="PF24626">
    <property type="entry name" value="SH3_Tf2-1"/>
    <property type="match status" value="1"/>
</dbReference>
<evidence type="ECO:0000256" key="3">
    <source>
        <dbReference type="ARBA" id="ARBA00022750"/>
    </source>
</evidence>
<dbReference type="GO" id="GO:0006310">
    <property type="term" value="P:DNA recombination"/>
    <property type="evidence" value="ECO:0007669"/>
    <property type="project" value="UniProtKB-KW"/>
</dbReference>
<dbReference type="PANTHER" id="PTHR37984:SF15">
    <property type="entry name" value="INTEGRASE CATALYTIC DOMAIN-CONTAINING PROTEIN"/>
    <property type="match status" value="1"/>
</dbReference>
<dbReference type="Pfam" id="PF17921">
    <property type="entry name" value="Integrase_H2C2"/>
    <property type="match status" value="1"/>
</dbReference>
<keyword evidence="8" id="KW-0808">Transferase</keyword>
<dbReference type="GO" id="GO:0003887">
    <property type="term" value="F:DNA-directed DNA polymerase activity"/>
    <property type="evidence" value="ECO:0007669"/>
    <property type="project" value="UniProtKB-KW"/>
</dbReference>
<keyword evidence="8" id="KW-0239">DNA-directed DNA polymerase</keyword>
<evidence type="ECO:0000256" key="10">
    <source>
        <dbReference type="ARBA" id="ARBA00023172"/>
    </source>
</evidence>
<keyword evidence="7" id="KW-0695">RNA-directed DNA polymerase</keyword>
<organism evidence="12 13">
    <name type="scientific">Rubroshorea leprosula</name>
    <dbReference type="NCBI Taxonomy" id="152421"/>
    <lineage>
        <taxon>Eukaryota</taxon>
        <taxon>Viridiplantae</taxon>
        <taxon>Streptophyta</taxon>
        <taxon>Embryophyta</taxon>
        <taxon>Tracheophyta</taxon>
        <taxon>Spermatophyta</taxon>
        <taxon>Magnoliopsida</taxon>
        <taxon>eudicotyledons</taxon>
        <taxon>Gunneridae</taxon>
        <taxon>Pentapetalae</taxon>
        <taxon>rosids</taxon>
        <taxon>malvids</taxon>
        <taxon>Malvales</taxon>
        <taxon>Dipterocarpaceae</taxon>
        <taxon>Rubroshorea</taxon>
    </lineage>
</organism>
<accession>A0AAV5ISN1</accession>
<evidence type="ECO:0000256" key="1">
    <source>
        <dbReference type="ARBA" id="ARBA00022670"/>
    </source>
</evidence>
<dbReference type="PROSITE" id="PS50994">
    <property type="entry name" value="INTEGRASE"/>
    <property type="match status" value="1"/>
</dbReference>
<proteinExistence type="predicted"/>
<dbReference type="InterPro" id="IPR001584">
    <property type="entry name" value="Integrase_cat-core"/>
</dbReference>
<dbReference type="Proteomes" id="UP001054252">
    <property type="component" value="Unassembled WGS sequence"/>
</dbReference>
<keyword evidence="10" id="KW-0233">DNA recombination</keyword>
<evidence type="ECO:0000256" key="4">
    <source>
        <dbReference type="ARBA" id="ARBA00022801"/>
    </source>
</evidence>
<dbReference type="GO" id="GO:0015074">
    <property type="term" value="P:DNA integration"/>
    <property type="evidence" value="ECO:0007669"/>
    <property type="project" value="UniProtKB-KW"/>
</dbReference>
<dbReference type="PANTHER" id="PTHR37984">
    <property type="entry name" value="PROTEIN CBG26694"/>
    <property type="match status" value="1"/>
</dbReference>
<gene>
    <name evidence="12" type="ORF">SLEP1_g15252</name>
</gene>
<keyword evidence="8" id="KW-0548">Nucleotidyltransferase</keyword>
<keyword evidence="1" id="KW-0645">Protease</keyword>
<dbReference type="InterPro" id="IPR041588">
    <property type="entry name" value="Integrase_H2C2"/>
</dbReference>
<keyword evidence="4" id="KW-0378">Hydrolase</keyword>
<dbReference type="InterPro" id="IPR056924">
    <property type="entry name" value="SH3_Tf2-1"/>
</dbReference>
<keyword evidence="9" id="KW-0238">DNA-binding</keyword>
<comment type="caution">
    <text evidence="12">The sequence shown here is derived from an EMBL/GenBank/DDBJ whole genome shotgun (WGS) entry which is preliminary data.</text>
</comment>
<keyword evidence="6" id="KW-0229">DNA integration</keyword>
<dbReference type="GO" id="GO:0003964">
    <property type="term" value="F:RNA-directed DNA polymerase activity"/>
    <property type="evidence" value="ECO:0007669"/>
    <property type="project" value="UniProtKB-KW"/>
</dbReference>
<evidence type="ECO:0000256" key="9">
    <source>
        <dbReference type="ARBA" id="ARBA00023125"/>
    </source>
</evidence>
<name>A0AAV5ISN1_9ROSI</name>
<evidence type="ECO:0000256" key="7">
    <source>
        <dbReference type="ARBA" id="ARBA00022918"/>
    </source>
</evidence>
<protein>
    <recommendedName>
        <fullName evidence="11">Integrase catalytic domain-containing protein</fullName>
    </recommendedName>
</protein>
<evidence type="ECO:0000256" key="8">
    <source>
        <dbReference type="ARBA" id="ARBA00022932"/>
    </source>
</evidence>
<dbReference type="EMBL" id="BPVZ01000019">
    <property type="protein sequence ID" value="GKV02869.1"/>
    <property type="molecule type" value="Genomic_DNA"/>
</dbReference>
<dbReference type="GO" id="GO:0003677">
    <property type="term" value="F:DNA binding"/>
    <property type="evidence" value="ECO:0007669"/>
    <property type="project" value="UniProtKB-KW"/>
</dbReference>
<evidence type="ECO:0000313" key="12">
    <source>
        <dbReference type="EMBL" id="GKV02869.1"/>
    </source>
</evidence>
<dbReference type="SUPFAM" id="SSF54160">
    <property type="entry name" value="Chromo domain-like"/>
    <property type="match status" value="1"/>
</dbReference>
<keyword evidence="3" id="KW-0064">Aspartyl protease</keyword>
<sequence length="477" mass="54946">MEMAISRILPGIYEEVRLSWEIDPVFREICNKLQQGSLKDSAYTWSEGQLRRKGRLVVGNNATLRRKLIHLVHDSAMGGHSGIQASTKRFALLFYWKGLEKDVRQYIRQCDVCQRYKPENTPTPGLLQPLPIPEAIWTQVNMDFITGLPKSYGKDVIFIVVDRLTKYAHFIALQHPYSALTVAQAYMDNVFKLHGLPQEIVSDRDPIFLSNFWQELFKLQGVELQCSSAYHPQTDGQTEVVNRCLENYLRCMTGDRPTEWSKWLPLAEWWYNTNFHTATQISPFEALYGFPPPLHIVYVPGDSDVAAVDQSLQAREAMLKVLKFHLTRAQHRMVQQADKHRQERQFAIGDWVYLKLQPYRQESVQSRPSHKLAAKYFGPFQVIDKVGKVAYKLALLDSSQIHPVIHVSQLKKKVGAEIRVTSQFPVDLPLPVMLEPVAVLGRKMVKQGNRAATKVLVQWSHAYPEDATWEYLYDIQQ</sequence>
<evidence type="ECO:0000256" key="2">
    <source>
        <dbReference type="ARBA" id="ARBA00022723"/>
    </source>
</evidence>
<evidence type="ECO:0000259" key="11">
    <source>
        <dbReference type="PROSITE" id="PS50994"/>
    </source>
</evidence>
<dbReference type="InterPro" id="IPR036397">
    <property type="entry name" value="RNaseH_sf"/>
</dbReference>
<dbReference type="InterPro" id="IPR012337">
    <property type="entry name" value="RNaseH-like_sf"/>
</dbReference>
<reference evidence="12 13" key="1">
    <citation type="journal article" date="2021" name="Commun. Biol.">
        <title>The genome of Shorea leprosula (Dipterocarpaceae) highlights the ecological relevance of drought in aseasonal tropical rainforests.</title>
        <authorList>
            <person name="Ng K.K.S."/>
            <person name="Kobayashi M.J."/>
            <person name="Fawcett J.A."/>
            <person name="Hatakeyama M."/>
            <person name="Paape T."/>
            <person name="Ng C.H."/>
            <person name="Ang C.C."/>
            <person name="Tnah L.H."/>
            <person name="Lee C.T."/>
            <person name="Nishiyama T."/>
            <person name="Sese J."/>
            <person name="O'Brien M.J."/>
            <person name="Copetti D."/>
            <person name="Mohd Noor M.I."/>
            <person name="Ong R.C."/>
            <person name="Putra M."/>
            <person name="Sireger I.Z."/>
            <person name="Indrioko S."/>
            <person name="Kosugi Y."/>
            <person name="Izuno A."/>
            <person name="Isagi Y."/>
            <person name="Lee S.L."/>
            <person name="Shimizu K.K."/>
        </authorList>
    </citation>
    <scope>NUCLEOTIDE SEQUENCE [LARGE SCALE GENOMIC DNA]</scope>
    <source>
        <strain evidence="12">214</strain>
    </source>
</reference>
<evidence type="ECO:0000256" key="6">
    <source>
        <dbReference type="ARBA" id="ARBA00022908"/>
    </source>
</evidence>
<dbReference type="AlphaFoldDB" id="A0AAV5ISN1"/>
<dbReference type="FunFam" id="1.10.340.70:FF:000001">
    <property type="entry name" value="Retrovirus-related Pol polyprotein from transposon gypsy-like Protein"/>
    <property type="match status" value="1"/>
</dbReference>